<dbReference type="EMBL" id="FNQF01000001">
    <property type="protein sequence ID" value="SDZ79200.1"/>
    <property type="molecule type" value="Genomic_DNA"/>
</dbReference>
<dbReference type="InterPro" id="IPR043744">
    <property type="entry name" value="DUF5689"/>
</dbReference>
<protein>
    <recommendedName>
        <fullName evidence="2">DUF5689 domain-containing protein</fullName>
    </recommendedName>
</protein>
<evidence type="ECO:0000259" key="2">
    <source>
        <dbReference type="Pfam" id="PF18942"/>
    </source>
</evidence>
<feature type="chain" id="PRO_5011507675" description="DUF5689 domain-containing protein" evidence="1">
    <location>
        <begin position="28"/>
        <end position="478"/>
    </location>
</feature>
<accession>A0A1H3VWR5</accession>
<reference evidence="3 4" key="1">
    <citation type="submission" date="2016-10" db="EMBL/GenBank/DDBJ databases">
        <authorList>
            <person name="de Groot N.N."/>
        </authorList>
    </citation>
    <scope>NUCLEOTIDE SEQUENCE [LARGE SCALE GENOMIC DNA]</scope>
    <source>
        <strain evidence="3 4">DSM 23581</strain>
    </source>
</reference>
<sequence length="478" mass="52488">MKNLRINYFLMLLFIGASTMLTSCVQDDDYADLNIVEEEPNIDGNIVNLSTVYNQLVQNDYENYTFEETNNYAEGYVVSSDEGGNFYKQLVIQDKPENPTMGIAIEVDATPLFTRYAFGQKVYIKLDGLTIGQRIDNVQNYPNSEFNEPTLGISDGSDIARITAPAVEKHVLRSTEIATIVPSMVSFDDLSAANVNTFVQFAEVQFKKSYMQFDADGNVISSISYAGEDADEFDAERTFESCISNGQMTLSTSTFSDFKAVSLPQGSGTISGVLTRTYEGDKYTMFLNTPASADMTNERCDPEVINCGPVNGSTSIVYEENFNSATTFASIGWENINVTGGSLDYELASYQGDKYAQISGFGSGQTDYEVWLVSSEIDLSTSSAEDLSMRIQSNYDNGVILSIFITDNYTGDPSTTEWALLDLDVPIGPSSSFGSFQNVGPTNISCVGDNVRIGFRYLGSDPDATTRYHINDIKITGN</sequence>
<evidence type="ECO:0000313" key="3">
    <source>
        <dbReference type="EMBL" id="SDZ79200.1"/>
    </source>
</evidence>
<organism evidence="3 4">
    <name type="scientific">Psychroflexus halocasei</name>
    <dbReference type="NCBI Taxonomy" id="908615"/>
    <lineage>
        <taxon>Bacteria</taxon>
        <taxon>Pseudomonadati</taxon>
        <taxon>Bacteroidota</taxon>
        <taxon>Flavobacteriia</taxon>
        <taxon>Flavobacteriales</taxon>
        <taxon>Flavobacteriaceae</taxon>
        <taxon>Psychroflexus</taxon>
    </lineage>
</organism>
<keyword evidence="4" id="KW-1185">Reference proteome</keyword>
<proteinExistence type="predicted"/>
<feature type="domain" description="DUF5689" evidence="2">
    <location>
        <begin position="57"/>
        <end position="290"/>
    </location>
</feature>
<name>A0A1H3VWR5_9FLAO</name>
<gene>
    <name evidence="3" type="ORF">SAMN05421540_101316</name>
</gene>
<feature type="signal peptide" evidence="1">
    <location>
        <begin position="1"/>
        <end position="27"/>
    </location>
</feature>
<evidence type="ECO:0000313" key="4">
    <source>
        <dbReference type="Proteomes" id="UP000198820"/>
    </source>
</evidence>
<dbReference type="STRING" id="908615.SAMN05421540_101316"/>
<dbReference type="Proteomes" id="UP000198820">
    <property type="component" value="Unassembled WGS sequence"/>
</dbReference>
<dbReference type="NCBIfam" id="NF038128">
    <property type="entry name" value="choice_anch_J"/>
    <property type="match status" value="1"/>
</dbReference>
<dbReference type="PROSITE" id="PS51257">
    <property type="entry name" value="PROKAR_LIPOPROTEIN"/>
    <property type="match status" value="1"/>
</dbReference>
<evidence type="ECO:0000256" key="1">
    <source>
        <dbReference type="SAM" id="SignalP"/>
    </source>
</evidence>
<dbReference type="Pfam" id="PF18942">
    <property type="entry name" value="DUF5689"/>
    <property type="match status" value="1"/>
</dbReference>
<keyword evidence="1" id="KW-0732">Signal</keyword>
<dbReference type="AlphaFoldDB" id="A0A1H3VWR5"/>